<dbReference type="Proteomes" id="UP000253141">
    <property type="component" value="Unassembled WGS sequence"/>
</dbReference>
<sequence>MAAAQTENYWVEISQNGCSNESGPVVVTINPKVQVNLSGIASIYAGQSANLSVSLAARALPYQLTLSTGQQFTNSMNNPFTITVSPTTTTTYTITQISNTQCGASTAGGSALITILPTQLPCPQTLAVHTAHPGPYQASETITTTGTIQYTSGNISYTAGKSITITSPATGGFWQSGPNTVFEAKITG</sequence>
<evidence type="ECO:0008006" key="3">
    <source>
        <dbReference type="Google" id="ProtNLM"/>
    </source>
</evidence>
<dbReference type="EMBL" id="QPIW01000007">
    <property type="protein sequence ID" value="RDB05835.1"/>
    <property type="molecule type" value="Genomic_DNA"/>
</dbReference>
<accession>A0A369IC53</accession>
<name>A0A369IC53_9BACT</name>
<reference evidence="1 2" key="1">
    <citation type="submission" date="2018-07" db="EMBL/GenBank/DDBJ databases">
        <title>Genome analysis of Runella aurantiaca.</title>
        <authorList>
            <person name="Yang X."/>
        </authorList>
    </citation>
    <scope>NUCLEOTIDE SEQUENCE [LARGE SCALE GENOMIC DNA]</scope>
    <source>
        <strain evidence="1 2">YX9</strain>
    </source>
</reference>
<keyword evidence="2" id="KW-1185">Reference proteome</keyword>
<gene>
    <name evidence="1" type="ORF">DVG78_10465</name>
</gene>
<organism evidence="1 2">
    <name type="scientific">Runella aurantiaca</name>
    <dbReference type="NCBI Taxonomy" id="2282308"/>
    <lineage>
        <taxon>Bacteria</taxon>
        <taxon>Pseudomonadati</taxon>
        <taxon>Bacteroidota</taxon>
        <taxon>Cytophagia</taxon>
        <taxon>Cytophagales</taxon>
        <taxon>Spirosomataceae</taxon>
        <taxon>Runella</taxon>
    </lineage>
</organism>
<dbReference type="AlphaFoldDB" id="A0A369IC53"/>
<evidence type="ECO:0000313" key="1">
    <source>
        <dbReference type="EMBL" id="RDB05835.1"/>
    </source>
</evidence>
<protein>
    <recommendedName>
        <fullName evidence="3">Ig-like domain-containing protein</fullName>
    </recommendedName>
</protein>
<evidence type="ECO:0000313" key="2">
    <source>
        <dbReference type="Proteomes" id="UP000253141"/>
    </source>
</evidence>
<comment type="caution">
    <text evidence="1">The sequence shown here is derived from an EMBL/GenBank/DDBJ whole genome shotgun (WGS) entry which is preliminary data.</text>
</comment>
<proteinExistence type="predicted"/>